<dbReference type="PROSITE" id="PS00674">
    <property type="entry name" value="AAA"/>
    <property type="match status" value="1"/>
</dbReference>
<comment type="caution">
    <text evidence="7">The sequence shown here is derived from an EMBL/GenBank/DDBJ whole genome shotgun (WGS) entry which is preliminary data.</text>
</comment>
<proteinExistence type="inferred from homology"/>
<keyword evidence="5" id="KW-0812">Transmembrane</keyword>
<feature type="region of interest" description="Disordered" evidence="4">
    <location>
        <begin position="129"/>
        <end position="181"/>
    </location>
</feature>
<dbReference type="Gene3D" id="3.40.50.300">
    <property type="entry name" value="P-loop containing nucleotide triphosphate hydrolases"/>
    <property type="match status" value="1"/>
</dbReference>
<keyword evidence="2 3" id="KW-0067">ATP-binding</keyword>
<dbReference type="InterPro" id="IPR003959">
    <property type="entry name" value="ATPase_AAA_core"/>
</dbReference>
<feature type="transmembrane region" description="Helical" evidence="5">
    <location>
        <begin position="33"/>
        <end position="51"/>
    </location>
</feature>
<reference evidence="8" key="1">
    <citation type="journal article" date="2019" name="Int. J. Syst. Evol. Microbiol.">
        <title>The Global Catalogue of Microorganisms (GCM) 10K type strain sequencing project: providing services to taxonomists for standard genome sequencing and annotation.</title>
        <authorList>
            <consortium name="The Broad Institute Genomics Platform"/>
            <consortium name="The Broad Institute Genome Sequencing Center for Infectious Disease"/>
            <person name="Wu L."/>
            <person name="Ma J."/>
        </authorList>
    </citation>
    <scope>NUCLEOTIDE SEQUENCE [LARGE SCALE GENOMIC DNA]</scope>
    <source>
        <strain evidence="8">CGMCC 1.12286</strain>
    </source>
</reference>
<evidence type="ECO:0000259" key="6">
    <source>
        <dbReference type="SMART" id="SM00382"/>
    </source>
</evidence>
<organism evidence="7 8">
    <name type="scientific">Alicyclobacillus fodiniaquatilis</name>
    <dbReference type="NCBI Taxonomy" id="1661150"/>
    <lineage>
        <taxon>Bacteria</taxon>
        <taxon>Bacillati</taxon>
        <taxon>Bacillota</taxon>
        <taxon>Bacilli</taxon>
        <taxon>Bacillales</taxon>
        <taxon>Alicyclobacillaceae</taxon>
        <taxon>Alicyclobacillus</taxon>
    </lineage>
</organism>
<evidence type="ECO:0000256" key="2">
    <source>
        <dbReference type="ARBA" id="ARBA00022840"/>
    </source>
</evidence>
<feature type="domain" description="AAA+ ATPase" evidence="6">
    <location>
        <begin position="242"/>
        <end position="378"/>
    </location>
</feature>
<evidence type="ECO:0000313" key="7">
    <source>
        <dbReference type="EMBL" id="MFD1674851.1"/>
    </source>
</evidence>
<dbReference type="InterPro" id="IPR003960">
    <property type="entry name" value="ATPase_AAA_CS"/>
</dbReference>
<name>A0ABW4JEU3_9BACL</name>
<evidence type="ECO:0000256" key="4">
    <source>
        <dbReference type="SAM" id="MobiDB-lite"/>
    </source>
</evidence>
<keyword evidence="5" id="KW-1133">Transmembrane helix</keyword>
<dbReference type="Gene3D" id="1.10.8.60">
    <property type="match status" value="1"/>
</dbReference>
<dbReference type="PANTHER" id="PTHR23077">
    <property type="entry name" value="AAA-FAMILY ATPASE"/>
    <property type="match status" value="1"/>
</dbReference>
<dbReference type="RefSeq" id="WP_377942725.1">
    <property type="nucleotide sequence ID" value="NZ_JBHUCX010000023.1"/>
</dbReference>
<keyword evidence="1 3" id="KW-0547">Nucleotide-binding</keyword>
<dbReference type="Pfam" id="PF00004">
    <property type="entry name" value="AAA"/>
    <property type="match status" value="1"/>
</dbReference>
<dbReference type="PANTHER" id="PTHR23077:SF171">
    <property type="entry name" value="NUCLEAR VALOSIN-CONTAINING PROTEIN-LIKE"/>
    <property type="match status" value="1"/>
</dbReference>
<dbReference type="InterPro" id="IPR003593">
    <property type="entry name" value="AAA+_ATPase"/>
</dbReference>
<evidence type="ECO:0000313" key="8">
    <source>
        <dbReference type="Proteomes" id="UP001597079"/>
    </source>
</evidence>
<gene>
    <name evidence="7" type="ORF">ACFSB2_09085</name>
</gene>
<feature type="compositionally biased region" description="Basic and acidic residues" evidence="4">
    <location>
        <begin position="151"/>
        <end position="166"/>
    </location>
</feature>
<evidence type="ECO:0000256" key="1">
    <source>
        <dbReference type="ARBA" id="ARBA00022741"/>
    </source>
</evidence>
<keyword evidence="5" id="KW-0472">Membrane</keyword>
<dbReference type="InterPro" id="IPR050168">
    <property type="entry name" value="AAA_ATPase_domain"/>
</dbReference>
<evidence type="ECO:0000256" key="5">
    <source>
        <dbReference type="SAM" id="Phobius"/>
    </source>
</evidence>
<feature type="transmembrane region" description="Helical" evidence="5">
    <location>
        <begin position="6"/>
        <end position="26"/>
    </location>
</feature>
<accession>A0ABW4JEU3</accession>
<keyword evidence="8" id="KW-1185">Reference proteome</keyword>
<dbReference type="InterPro" id="IPR027417">
    <property type="entry name" value="P-loop_NTPase"/>
</dbReference>
<dbReference type="Proteomes" id="UP001597079">
    <property type="component" value="Unassembled WGS sequence"/>
</dbReference>
<dbReference type="GO" id="GO:0005524">
    <property type="term" value="F:ATP binding"/>
    <property type="evidence" value="ECO:0007669"/>
    <property type="project" value="UniProtKB-KW"/>
</dbReference>
<dbReference type="SMART" id="SM00382">
    <property type="entry name" value="AAA"/>
    <property type="match status" value="1"/>
</dbReference>
<comment type="similarity">
    <text evidence="3">Belongs to the AAA ATPase family.</text>
</comment>
<feature type="transmembrane region" description="Helical" evidence="5">
    <location>
        <begin position="80"/>
        <end position="101"/>
    </location>
</feature>
<dbReference type="SUPFAM" id="SSF52540">
    <property type="entry name" value="P-loop containing nucleoside triphosphate hydrolases"/>
    <property type="match status" value="1"/>
</dbReference>
<evidence type="ECO:0000256" key="3">
    <source>
        <dbReference type="RuleBase" id="RU003651"/>
    </source>
</evidence>
<sequence length="461" mass="52211">MAVLVYLWIIGLLAVSVFFIDWGKVLQYAYDRCVFLLCLSAWIWQVAIPFLKKHPFQPPLMHPGPYMKKWSGTFLHNPHYLIMTLGIAGIYIVFLMSKVFFPLGSLFQRLSQIQHKTVLRWKPATKTTSLPNYQSPRSTSSSNRNTGSPKTPKDWWSKWQEEDRQKRTGRMPQVPQTPTVADDESLRMNGKVGRQQLGQRYPIDKRAMERIIGMKEPLEAIRMAIEIPLKAPKVAQKYNYKGFTGMILHGPPGNGKTALARAVAQSLGMYFIAVQPSSLLGTLVGATEQHIRNAFLEAQENAPSILFFDEIDAIGKLRGMSTAGHLDTALNELLIALDGFESRKGVFVMAATNRLDIIDPALLRPGRFDKKIYVPNPDKDALAEMFWTWTRDLPLSDVIYPREIAQLVEGASGAEMKGWTDKLRELAVKKAYNREPEIIIRDEVINIIRKYPTANALTPIE</sequence>
<feature type="compositionally biased region" description="Low complexity" evidence="4">
    <location>
        <begin position="135"/>
        <end position="149"/>
    </location>
</feature>
<dbReference type="EMBL" id="JBHUCX010000023">
    <property type="protein sequence ID" value="MFD1674851.1"/>
    <property type="molecule type" value="Genomic_DNA"/>
</dbReference>
<protein>
    <submittedName>
        <fullName evidence="7">ATP-binding protein</fullName>
    </submittedName>
</protein>